<dbReference type="AlphaFoldDB" id="A0A8H5LPK4"/>
<dbReference type="OrthoDB" id="2835657at2759"/>
<dbReference type="Proteomes" id="UP000518752">
    <property type="component" value="Unassembled WGS sequence"/>
</dbReference>
<accession>A0A8H5LPK4</accession>
<evidence type="ECO:0000313" key="1">
    <source>
        <dbReference type="EMBL" id="KAF5364867.1"/>
    </source>
</evidence>
<evidence type="ECO:0000313" key="2">
    <source>
        <dbReference type="Proteomes" id="UP000518752"/>
    </source>
</evidence>
<organism evidence="1 2">
    <name type="scientific">Collybiopsis confluens</name>
    <dbReference type="NCBI Taxonomy" id="2823264"/>
    <lineage>
        <taxon>Eukaryota</taxon>
        <taxon>Fungi</taxon>
        <taxon>Dikarya</taxon>
        <taxon>Basidiomycota</taxon>
        <taxon>Agaricomycotina</taxon>
        <taxon>Agaricomycetes</taxon>
        <taxon>Agaricomycetidae</taxon>
        <taxon>Agaricales</taxon>
        <taxon>Marasmiineae</taxon>
        <taxon>Omphalotaceae</taxon>
        <taxon>Collybiopsis</taxon>
    </lineage>
</organism>
<name>A0A8H5LPK4_9AGAR</name>
<dbReference type="EMBL" id="JAACJN010000179">
    <property type="protein sequence ID" value="KAF5364867.1"/>
    <property type="molecule type" value="Genomic_DNA"/>
</dbReference>
<protein>
    <submittedName>
        <fullName evidence="1">Uncharacterized protein</fullName>
    </submittedName>
</protein>
<sequence length="153" mass="17143">MINHSTTTTTTAIAGPSTREDLRAKRFTEHFLHLVNLLISLTPESLQNFVRRGRVLRGDDLEAFCETVEGDRRRMHAIMRDAAFRVHECVRVDGVGPGPGSALRSKSCDGEAGRLLSEAYEKLAETASKDERRIYRVMKALFAVETMMFSVGQ</sequence>
<gene>
    <name evidence="1" type="ORF">D9757_013042</name>
</gene>
<reference evidence="1 2" key="1">
    <citation type="journal article" date="2020" name="ISME J.">
        <title>Uncovering the hidden diversity of litter-decomposition mechanisms in mushroom-forming fungi.</title>
        <authorList>
            <person name="Floudas D."/>
            <person name="Bentzer J."/>
            <person name="Ahren D."/>
            <person name="Johansson T."/>
            <person name="Persson P."/>
            <person name="Tunlid A."/>
        </authorList>
    </citation>
    <scope>NUCLEOTIDE SEQUENCE [LARGE SCALE GENOMIC DNA]</scope>
    <source>
        <strain evidence="1 2">CBS 406.79</strain>
    </source>
</reference>
<comment type="caution">
    <text evidence="1">The sequence shown here is derived from an EMBL/GenBank/DDBJ whole genome shotgun (WGS) entry which is preliminary data.</text>
</comment>
<proteinExistence type="predicted"/>
<keyword evidence="2" id="KW-1185">Reference proteome</keyword>